<feature type="non-terminal residue" evidence="2">
    <location>
        <position position="116"/>
    </location>
</feature>
<dbReference type="Proteomes" id="UP000271889">
    <property type="component" value="Unassembled WGS sequence"/>
</dbReference>
<proteinExistence type="predicted"/>
<organism evidence="2 3">
    <name type="scientific">Cylicostephanus goldi</name>
    <name type="common">Nematode worm</name>
    <dbReference type="NCBI Taxonomy" id="71465"/>
    <lineage>
        <taxon>Eukaryota</taxon>
        <taxon>Metazoa</taxon>
        <taxon>Ecdysozoa</taxon>
        <taxon>Nematoda</taxon>
        <taxon>Chromadorea</taxon>
        <taxon>Rhabditida</taxon>
        <taxon>Rhabditina</taxon>
        <taxon>Rhabditomorpha</taxon>
        <taxon>Strongyloidea</taxon>
        <taxon>Strongylidae</taxon>
        <taxon>Cylicostephanus</taxon>
    </lineage>
</organism>
<sequence length="116" mass="13173">MDLPQTKASMAKMAYSRQLLWERNQSLLAEKLRAKQRMDRVDRQRRRAGPTRCGIHFADRPSAQNVRRQGNSAPVSERNPSVDRSLQSINEVAEGDEMETVPADPTPTDPSKDNVR</sequence>
<protein>
    <submittedName>
        <fullName evidence="2">Uncharacterized protein</fullName>
    </submittedName>
</protein>
<dbReference type="AlphaFoldDB" id="A0A3P7R6U3"/>
<feature type="region of interest" description="Disordered" evidence="1">
    <location>
        <begin position="36"/>
        <end position="116"/>
    </location>
</feature>
<evidence type="ECO:0000256" key="1">
    <source>
        <dbReference type="SAM" id="MobiDB-lite"/>
    </source>
</evidence>
<feature type="compositionally biased region" description="Polar residues" evidence="1">
    <location>
        <begin position="62"/>
        <end position="90"/>
    </location>
</feature>
<dbReference type="EMBL" id="UYRV01135723">
    <property type="protein sequence ID" value="VDN38866.1"/>
    <property type="molecule type" value="Genomic_DNA"/>
</dbReference>
<accession>A0A3P7R6U3</accession>
<keyword evidence="3" id="KW-1185">Reference proteome</keyword>
<gene>
    <name evidence="2" type="ORF">CGOC_LOCUS13832</name>
</gene>
<evidence type="ECO:0000313" key="3">
    <source>
        <dbReference type="Proteomes" id="UP000271889"/>
    </source>
</evidence>
<dbReference type="OrthoDB" id="71500at2759"/>
<name>A0A3P7R6U3_CYLGO</name>
<reference evidence="2 3" key="1">
    <citation type="submission" date="2018-11" db="EMBL/GenBank/DDBJ databases">
        <authorList>
            <consortium name="Pathogen Informatics"/>
        </authorList>
    </citation>
    <scope>NUCLEOTIDE SEQUENCE [LARGE SCALE GENOMIC DNA]</scope>
</reference>
<evidence type="ECO:0000313" key="2">
    <source>
        <dbReference type="EMBL" id="VDN38866.1"/>
    </source>
</evidence>